<evidence type="ECO:0008006" key="4">
    <source>
        <dbReference type="Google" id="ProtNLM"/>
    </source>
</evidence>
<dbReference type="AlphaFoldDB" id="A0A918DKT5"/>
<evidence type="ECO:0000313" key="2">
    <source>
        <dbReference type="EMBL" id="GGO69601.1"/>
    </source>
</evidence>
<dbReference type="RefSeq" id="WP_189124813.1">
    <property type="nucleotide sequence ID" value="NZ_BMNH01000008.1"/>
</dbReference>
<evidence type="ECO:0000313" key="3">
    <source>
        <dbReference type="Proteomes" id="UP000646523"/>
    </source>
</evidence>
<dbReference type="EMBL" id="BMNH01000008">
    <property type="protein sequence ID" value="GGO69601.1"/>
    <property type="molecule type" value="Genomic_DNA"/>
</dbReference>
<reference evidence="2" key="2">
    <citation type="submission" date="2020-09" db="EMBL/GenBank/DDBJ databases">
        <authorList>
            <person name="Sun Q."/>
            <person name="Zhou Y."/>
        </authorList>
    </citation>
    <scope>NUCLEOTIDE SEQUENCE</scope>
    <source>
        <strain evidence="2">CGMCC 4.7368</strain>
    </source>
</reference>
<gene>
    <name evidence="2" type="ORF">GCM10012289_31080</name>
</gene>
<evidence type="ECO:0000256" key="1">
    <source>
        <dbReference type="SAM" id="SignalP"/>
    </source>
</evidence>
<sequence length="133" mass="14850">MRRALSAAIIALATIGGTAAISAPAFAAPTSDDPLVLTSDQLTPALDCDKPATLLKDGRWHVVQARHDDCRRKHKRTECLTGPVKHGKKWQVHLHDEKGFVRVHGFKHRDDAVRFAKKHKRDLSLIDCAAYRR</sequence>
<name>A0A918DKT5_9ACTN</name>
<protein>
    <recommendedName>
        <fullName evidence="4">SPOR domain-containing protein</fullName>
    </recommendedName>
</protein>
<feature type="chain" id="PRO_5036885506" description="SPOR domain-containing protein" evidence="1">
    <location>
        <begin position="28"/>
        <end position="133"/>
    </location>
</feature>
<feature type="signal peptide" evidence="1">
    <location>
        <begin position="1"/>
        <end position="27"/>
    </location>
</feature>
<keyword evidence="3" id="KW-1185">Reference proteome</keyword>
<dbReference type="Proteomes" id="UP000646523">
    <property type="component" value="Unassembled WGS sequence"/>
</dbReference>
<organism evidence="2 3">
    <name type="scientific">Nonomuraea cavernae</name>
    <dbReference type="NCBI Taxonomy" id="2045107"/>
    <lineage>
        <taxon>Bacteria</taxon>
        <taxon>Bacillati</taxon>
        <taxon>Actinomycetota</taxon>
        <taxon>Actinomycetes</taxon>
        <taxon>Streptosporangiales</taxon>
        <taxon>Streptosporangiaceae</taxon>
        <taxon>Nonomuraea</taxon>
    </lineage>
</organism>
<keyword evidence="1" id="KW-0732">Signal</keyword>
<comment type="caution">
    <text evidence="2">The sequence shown here is derived from an EMBL/GenBank/DDBJ whole genome shotgun (WGS) entry which is preliminary data.</text>
</comment>
<proteinExistence type="predicted"/>
<accession>A0A918DKT5</accession>
<reference evidence="2" key="1">
    <citation type="journal article" date="2014" name="Int. J. Syst. Evol. Microbiol.">
        <title>Complete genome sequence of Corynebacterium casei LMG S-19264T (=DSM 44701T), isolated from a smear-ripened cheese.</title>
        <authorList>
            <consortium name="US DOE Joint Genome Institute (JGI-PGF)"/>
            <person name="Walter F."/>
            <person name="Albersmeier A."/>
            <person name="Kalinowski J."/>
            <person name="Ruckert C."/>
        </authorList>
    </citation>
    <scope>NUCLEOTIDE SEQUENCE</scope>
    <source>
        <strain evidence="2">CGMCC 4.7368</strain>
    </source>
</reference>